<evidence type="ECO:0000313" key="2">
    <source>
        <dbReference type="Proteomes" id="UP000198749"/>
    </source>
</evidence>
<proteinExistence type="predicted"/>
<organism evidence="1 2">
    <name type="scientific">Amphritea atlantica</name>
    <dbReference type="NCBI Taxonomy" id="355243"/>
    <lineage>
        <taxon>Bacteria</taxon>
        <taxon>Pseudomonadati</taxon>
        <taxon>Pseudomonadota</taxon>
        <taxon>Gammaproteobacteria</taxon>
        <taxon>Oceanospirillales</taxon>
        <taxon>Oceanospirillaceae</taxon>
        <taxon>Amphritea</taxon>
    </lineage>
</organism>
<dbReference type="EMBL" id="FOGB01000004">
    <property type="protein sequence ID" value="SEQ47950.1"/>
    <property type="molecule type" value="Genomic_DNA"/>
</dbReference>
<keyword evidence="2" id="KW-1185">Reference proteome</keyword>
<sequence>MNEEKARKILGSWIKENDNLTHTDPYINADHKGISLDGGFTRKQLKAIFWWMKYKLK</sequence>
<dbReference type="Proteomes" id="UP000198749">
    <property type="component" value="Unassembled WGS sequence"/>
</dbReference>
<dbReference type="RefSeq" id="WP_175483472.1">
    <property type="nucleotide sequence ID" value="NZ_AP025284.1"/>
</dbReference>
<gene>
    <name evidence="1" type="ORF">SAMN03080615_01612</name>
</gene>
<dbReference type="AlphaFoldDB" id="A0A1H9GCX7"/>
<protein>
    <submittedName>
        <fullName evidence="1">Uncharacterized protein</fullName>
    </submittedName>
</protein>
<dbReference type="STRING" id="355243.SAMN03080615_01612"/>
<name>A0A1H9GCX7_9GAMM</name>
<evidence type="ECO:0000313" key="1">
    <source>
        <dbReference type="EMBL" id="SEQ47950.1"/>
    </source>
</evidence>
<reference evidence="2" key="1">
    <citation type="submission" date="2016-10" db="EMBL/GenBank/DDBJ databases">
        <authorList>
            <person name="Varghese N."/>
            <person name="Submissions S."/>
        </authorList>
    </citation>
    <scope>NUCLEOTIDE SEQUENCE [LARGE SCALE GENOMIC DNA]</scope>
    <source>
        <strain evidence="2">DSM 18887</strain>
    </source>
</reference>
<accession>A0A1H9GCX7</accession>